<dbReference type="EMBL" id="JBHSAB010000014">
    <property type="protein sequence ID" value="MFC3908937.1"/>
    <property type="molecule type" value="Genomic_DNA"/>
</dbReference>
<reference evidence="3" key="1">
    <citation type="journal article" date="2019" name="Int. J. Syst. Evol. Microbiol.">
        <title>The Global Catalogue of Microorganisms (GCM) 10K type strain sequencing project: providing services to taxonomists for standard genome sequencing and annotation.</title>
        <authorList>
            <consortium name="The Broad Institute Genomics Platform"/>
            <consortium name="The Broad Institute Genome Sequencing Center for Infectious Disease"/>
            <person name="Wu L."/>
            <person name="Ma J."/>
        </authorList>
    </citation>
    <scope>NUCLEOTIDE SEQUENCE [LARGE SCALE GENOMIC DNA]</scope>
    <source>
        <strain evidence="3">CCUG 59858</strain>
    </source>
</reference>
<dbReference type="RefSeq" id="WP_382342681.1">
    <property type="nucleotide sequence ID" value="NZ_JBHSAB010000014.1"/>
</dbReference>
<evidence type="ECO:0000256" key="1">
    <source>
        <dbReference type="SAM" id="Phobius"/>
    </source>
</evidence>
<keyword evidence="1" id="KW-0812">Transmembrane</keyword>
<keyword evidence="3" id="KW-1185">Reference proteome</keyword>
<feature type="transmembrane region" description="Helical" evidence="1">
    <location>
        <begin position="124"/>
        <end position="146"/>
    </location>
</feature>
<gene>
    <name evidence="2" type="ORF">ACFORL_07590</name>
</gene>
<sequence>MISQIQLSSESIALIKQLTRITSSLTVLSGQEEQATVERRQLCQWLLTAHAIADSERYLWEGLMVALLRDLAGNNADYARHTASTWRDRLKFLMLAFAGIIVLGCEGFDGITSILNLFMLPASAIFSVGLVFSILSIAVFFAFDFLELSRNLGFRIKHTPHMLELYQQQTALLKGMRKQLGNSLYNEENIDKLRADKTLLDLLRNRQTVLDEVRAKLRAALNNNVMNIIKMITAAAIGVFFRFGGGFFAGQAVAMSIAALCSASVSPTFLPIILACTTVGLASFIVYWFLERPAIEGVIGRWIGYEKEKIEEICDEGIAQKEKDKLIGLSNYVEQKIAKYDAKPEPMPVIREQGIALTAKPVTLKRSLSANSFFKLKTQDDNSDAEMEFIACPDYESAAGRPCA</sequence>
<proteinExistence type="predicted"/>
<keyword evidence="1" id="KW-0472">Membrane</keyword>
<name>A0ABV8CFS0_9GAMM</name>
<feature type="transmembrane region" description="Helical" evidence="1">
    <location>
        <begin position="92"/>
        <end position="118"/>
    </location>
</feature>
<dbReference type="Proteomes" id="UP001595758">
    <property type="component" value="Unassembled WGS sequence"/>
</dbReference>
<feature type="transmembrane region" description="Helical" evidence="1">
    <location>
        <begin position="269"/>
        <end position="290"/>
    </location>
</feature>
<evidence type="ECO:0000313" key="2">
    <source>
        <dbReference type="EMBL" id="MFC3908937.1"/>
    </source>
</evidence>
<feature type="transmembrane region" description="Helical" evidence="1">
    <location>
        <begin position="228"/>
        <end position="249"/>
    </location>
</feature>
<organism evidence="2 3">
    <name type="scientific">Legionella dresdenensis</name>
    <dbReference type="NCBI Taxonomy" id="450200"/>
    <lineage>
        <taxon>Bacteria</taxon>
        <taxon>Pseudomonadati</taxon>
        <taxon>Pseudomonadota</taxon>
        <taxon>Gammaproteobacteria</taxon>
        <taxon>Legionellales</taxon>
        <taxon>Legionellaceae</taxon>
        <taxon>Legionella</taxon>
    </lineage>
</organism>
<evidence type="ECO:0008006" key="4">
    <source>
        <dbReference type="Google" id="ProtNLM"/>
    </source>
</evidence>
<accession>A0ABV8CFS0</accession>
<comment type="caution">
    <text evidence="2">The sequence shown here is derived from an EMBL/GenBank/DDBJ whole genome shotgun (WGS) entry which is preliminary data.</text>
</comment>
<evidence type="ECO:0000313" key="3">
    <source>
        <dbReference type="Proteomes" id="UP001595758"/>
    </source>
</evidence>
<keyword evidence="1" id="KW-1133">Transmembrane helix</keyword>
<protein>
    <recommendedName>
        <fullName evidence="4">Coiled-coil protein</fullName>
    </recommendedName>
</protein>